<dbReference type="AlphaFoldDB" id="A0A9J6A209"/>
<name>A0A9J6A209_SOLCO</name>
<dbReference type="Proteomes" id="UP000824120">
    <property type="component" value="Chromosome 3"/>
</dbReference>
<evidence type="ECO:0000313" key="1">
    <source>
        <dbReference type="EMBL" id="KAG5618204.1"/>
    </source>
</evidence>
<accession>A0A9J6A209</accession>
<reference evidence="1 2" key="1">
    <citation type="submission" date="2020-09" db="EMBL/GenBank/DDBJ databases">
        <title>De no assembly of potato wild relative species, Solanum commersonii.</title>
        <authorList>
            <person name="Cho K."/>
        </authorList>
    </citation>
    <scope>NUCLEOTIDE SEQUENCE [LARGE SCALE GENOMIC DNA]</scope>
    <source>
        <strain evidence="1">LZ3.2</strain>
        <tissue evidence="1">Leaf</tissue>
    </source>
</reference>
<keyword evidence="2" id="KW-1185">Reference proteome</keyword>
<evidence type="ECO:0000313" key="2">
    <source>
        <dbReference type="Proteomes" id="UP000824120"/>
    </source>
</evidence>
<proteinExistence type="predicted"/>
<protein>
    <submittedName>
        <fullName evidence="1">Uncharacterized protein</fullName>
    </submittedName>
</protein>
<gene>
    <name evidence="1" type="ORF">H5410_018028</name>
</gene>
<comment type="caution">
    <text evidence="1">The sequence shown here is derived from an EMBL/GenBank/DDBJ whole genome shotgun (WGS) entry which is preliminary data.</text>
</comment>
<dbReference type="EMBL" id="JACXVP010000003">
    <property type="protein sequence ID" value="KAG5618204.1"/>
    <property type="molecule type" value="Genomic_DNA"/>
</dbReference>
<organism evidence="1 2">
    <name type="scientific">Solanum commersonii</name>
    <name type="common">Commerson's wild potato</name>
    <name type="synonym">Commerson's nightshade</name>
    <dbReference type="NCBI Taxonomy" id="4109"/>
    <lineage>
        <taxon>Eukaryota</taxon>
        <taxon>Viridiplantae</taxon>
        <taxon>Streptophyta</taxon>
        <taxon>Embryophyta</taxon>
        <taxon>Tracheophyta</taxon>
        <taxon>Spermatophyta</taxon>
        <taxon>Magnoliopsida</taxon>
        <taxon>eudicotyledons</taxon>
        <taxon>Gunneridae</taxon>
        <taxon>Pentapetalae</taxon>
        <taxon>asterids</taxon>
        <taxon>lamiids</taxon>
        <taxon>Solanales</taxon>
        <taxon>Solanaceae</taxon>
        <taxon>Solanoideae</taxon>
        <taxon>Solaneae</taxon>
        <taxon>Solanum</taxon>
    </lineage>
</organism>
<sequence>MTWPNYNWPRVKNGFVKPPLKNNVMNEPFLKRCQFDIIITDDGGSTTALIAETINWKDIHHSSQKVIC</sequence>